<name>A0A699UTF1_TANCI</name>
<dbReference type="EMBL" id="BKCJ011366732">
    <property type="protein sequence ID" value="GFD26195.1"/>
    <property type="molecule type" value="Genomic_DNA"/>
</dbReference>
<feature type="non-terminal residue" evidence="1">
    <location>
        <position position="1"/>
    </location>
</feature>
<evidence type="ECO:0000313" key="1">
    <source>
        <dbReference type="EMBL" id="GFD26195.1"/>
    </source>
</evidence>
<reference evidence="1" key="1">
    <citation type="journal article" date="2019" name="Sci. Rep.">
        <title>Draft genome of Tanacetum cinerariifolium, the natural source of mosquito coil.</title>
        <authorList>
            <person name="Yamashiro T."/>
            <person name="Shiraishi A."/>
            <person name="Satake H."/>
            <person name="Nakayama K."/>
        </authorList>
    </citation>
    <scope>NUCLEOTIDE SEQUENCE</scope>
</reference>
<comment type="caution">
    <text evidence="1">The sequence shown here is derived from an EMBL/GenBank/DDBJ whole genome shotgun (WGS) entry which is preliminary data.</text>
</comment>
<sequence length="59" mass="6281">VAHAADVGDVERVGSGLACGRRGVVGRNIFLVGRQLHVGPVELAELVLEHAQLVVERQQ</sequence>
<dbReference type="AlphaFoldDB" id="A0A699UTF1"/>
<gene>
    <name evidence="1" type="ORF">Tci_898164</name>
</gene>
<accession>A0A699UTF1</accession>
<protein>
    <submittedName>
        <fullName evidence="1">Uncharacterized protein</fullName>
    </submittedName>
</protein>
<proteinExistence type="predicted"/>
<organism evidence="1">
    <name type="scientific">Tanacetum cinerariifolium</name>
    <name type="common">Dalmatian daisy</name>
    <name type="synonym">Chrysanthemum cinerariifolium</name>
    <dbReference type="NCBI Taxonomy" id="118510"/>
    <lineage>
        <taxon>Eukaryota</taxon>
        <taxon>Viridiplantae</taxon>
        <taxon>Streptophyta</taxon>
        <taxon>Embryophyta</taxon>
        <taxon>Tracheophyta</taxon>
        <taxon>Spermatophyta</taxon>
        <taxon>Magnoliopsida</taxon>
        <taxon>eudicotyledons</taxon>
        <taxon>Gunneridae</taxon>
        <taxon>Pentapetalae</taxon>
        <taxon>asterids</taxon>
        <taxon>campanulids</taxon>
        <taxon>Asterales</taxon>
        <taxon>Asteraceae</taxon>
        <taxon>Asteroideae</taxon>
        <taxon>Anthemideae</taxon>
        <taxon>Anthemidinae</taxon>
        <taxon>Tanacetum</taxon>
    </lineage>
</organism>